<evidence type="ECO:0000256" key="1">
    <source>
        <dbReference type="ARBA" id="ARBA00004613"/>
    </source>
</evidence>
<feature type="chain" id="PRO_5003455332" evidence="5">
    <location>
        <begin position="21"/>
        <end position="70"/>
    </location>
</feature>
<feature type="compositionally biased region" description="Pro residues" evidence="4">
    <location>
        <begin position="60"/>
        <end position="70"/>
    </location>
</feature>
<dbReference type="PANTHER" id="PTHR14179">
    <property type="entry name" value="SMR1-RELATED"/>
    <property type="match status" value="1"/>
</dbReference>
<name>G3TQ88_LOXAF</name>
<dbReference type="PANTHER" id="PTHR14179:SF8">
    <property type="entry name" value="OPIORPHIN PREPROPEPTIDE"/>
    <property type="match status" value="1"/>
</dbReference>
<evidence type="ECO:0000256" key="2">
    <source>
        <dbReference type="ARBA" id="ARBA00022525"/>
    </source>
</evidence>
<protein>
    <submittedName>
        <fullName evidence="6">Uncharacterized protein</fullName>
    </submittedName>
</protein>
<evidence type="ECO:0000256" key="4">
    <source>
        <dbReference type="SAM" id="MobiDB-lite"/>
    </source>
</evidence>
<reference evidence="6 7" key="1">
    <citation type="submission" date="2009-06" db="EMBL/GenBank/DDBJ databases">
        <title>The Genome Sequence of Loxodonta africana (African elephant).</title>
        <authorList>
            <person name="Di Palma F."/>
            <person name="Heiman D."/>
            <person name="Young S."/>
            <person name="Johnson J."/>
            <person name="Lander E.S."/>
            <person name="Lindblad-Toh K."/>
        </authorList>
    </citation>
    <scope>NUCLEOTIDE SEQUENCE [LARGE SCALE GENOMIC DNA]</scope>
    <source>
        <strain evidence="6 7">Isolate ISIS603380</strain>
    </source>
</reference>
<comment type="subcellular location">
    <subcellularLocation>
        <location evidence="1">Secreted</location>
    </subcellularLocation>
</comment>
<reference evidence="6" key="2">
    <citation type="submission" date="2025-08" db="UniProtKB">
        <authorList>
            <consortium name="Ensembl"/>
        </authorList>
    </citation>
    <scope>IDENTIFICATION</scope>
    <source>
        <strain evidence="6">Isolate ISIS603380</strain>
    </source>
</reference>
<keyword evidence="3 5" id="KW-0732">Signal</keyword>
<keyword evidence="7" id="KW-1185">Reference proteome</keyword>
<accession>G3TQ88</accession>
<dbReference type="GO" id="GO:0051930">
    <property type="term" value="P:regulation of sensory perception of pain"/>
    <property type="evidence" value="ECO:0007669"/>
    <property type="project" value="TreeGrafter"/>
</dbReference>
<dbReference type="AlphaFoldDB" id="G3TQ88"/>
<dbReference type="GO" id="GO:0004866">
    <property type="term" value="F:endopeptidase inhibitor activity"/>
    <property type="evidence" value="ECO:0007669"/>
    <property type="project" value="TreeGrafter"/>
</dbReference>
<organism evidence="6 7">
    <name type="scientific">Loxodonta africana</name>
    <name type="common">African elephant</name>
    <dbReference type="NCBI Taxonomy" id="9785"/>
    <lineage>
        <taxon>Eukaryota</taxon>
        <taxon>Metazoa</taxon>
        <taxon>Chordata</taxon>
        <taxon>Craniata</taxon>
        <taxon>Vertebrata</taxon>
        <taxon>Euteleostomi</taxon>
        <taxon>Mammalia</taxon>
        <taxon>Eutheria</taxon>
        <taxon>Afrotheria</taxon>
        <taxon>Proboscidea</taxon>
        <taxon>Elephantidae</taxon>
        <taxon>Loxodonta</taxon>
    </lineage>
</organism>
<evidence type="ECO:0000256" key="5">
    <source>
        <dbReference type="SAM" id="SignalP"/>
    </source>
</evidence>
<reference evidence="6" key="3">
    <citation type="submission" date="2025-09" db="UniProtKB">
        <authorList>
            <consortium name="Ensembl"/>
        </authorList>
    </citation>
    <scope>IDENTIFICATION</scope>
    <source>
        <strain evidence="6">Isolate ISIS603380</strain>
    </source>
</reference>
<dbReference type="Ensembl" id="ENSLAFT00000023060.2">
    <property type="protein sequence ID" value="ENSLAFP00000017686.2"/>
    <property type="gene ID" value="ENSLAFG00000023027.2"/>
</dbReference>
<dbReference type="Proteomes" id="UP000007646">
    <property type="component" value="Unassembled WGS sequence"/>
</dbReference>
<dbReference type="InterPro" id="IPR026288">
    <property type="entry name" value="SMR-like"/>
</dbReference>
<dbReference type="Pfam" id="PF15621">
    <property type="entry name" value="PROL5-SMR"/>
    <property type="match status" value="1"/>
</dbReference>
<sequence>KLTFILGLSALITCFTPSESQRVARGPYLHGHLPPPPLTLRPRWGPSRLPLQSGPRRTLPLPPRFIPGRI</sequence>
<dbReference type="GO" id="GO:0005615">
    <property type="term" value="C:extracellular space"/>
    <property type="evidence" value="ECO:0007669"/>
    <property type="project" value="TreeGrafter"/>
</dbReference>
<keyword evidence="2" id="KW-0964">Secreted</keyword>
<dbReference type="HOGENOM" id="CLU_2694207_0_0_1"/>
<feature type="region of interest" description="Disordered" evidence="4">
    <location>
        <begin position="45"/>
        <end position="70"/>
    </location>
</feature>
<dbReference type="InParanoid" id="G3TQ88"/>
<evidence type="ECO:0000256" key="3">
    <source>
        <dbReference type="ARBA" id="ARBA00022729"/>
    </source>
</evidence>
<evidence type="ECO:0000313" key="6">
    <source>
        <dbReference type="Ensembl" id="ENSLAFP00000017686.2"/>
    </source>
</evidence>
<proteinExistence type="predicted"/>
<feature type="signal peptide" evidence="5">
    <location>
        <begin position="1"/>
        <end position="20"/>
    </location>
</feature>
<evidence type="ECO:0000313" key="7">
    <source>
        <dbReference type="Proteomes" id="UP000007646"/>
    </source>
</evidence>